<name>A0ABU7JDM9_9GAMM</name>
<gene>
    <name evidence="3" type="ORF">QWF21_06060</name>
</gene>
<organism evidence="3 4">
    <name type="scientific">Alkalimonas mucilaginosa</name>
    <dbReference type="NCBI Taxonomy" id="3057676"/>
    <lineage>
        <taxon>Bacteria</taxon>
        <taxon>Pseudomonadati</taxon>
        <taxon>Pseudomonadota</taxon>
        <taxon>Gammaproteobacteria</taxon>
        <taxon>Alkalimonas</taxon>
    </lineage>
</organism>
<reference evidence="3 4" key="1">
    <citation type="submission" date="2023-06" db="EMBL/GenBank/DDBJ databases">
        <title>Alkalimonas sp., MEB004 an alkaliphilic bacterium isolated from Lonar Lake, India.</title>
        <authorList>
            <person name="Joshi A."/>
            <person name="Thite S."/>
        </authorList>
    </citation>
    <scope>NUCLEOTIDE SEQUENCE [LARGE SCALE GENOMIC DNA]</scope>
    <source>
        <strain evidence="3 4">MEB004</strain>
    </source>
</reference>
<dbReference type="NCBIfam" id="TIGR03382">
    <property type="entry name" value="GC_trans_RRR"/>
    <property type="match status" value="1"/>
</dbReference>
<sequence length="233" mass="25349">MKFRFCFTAAAVLAASMVSQQASASLIVEANYADMNGQSVQLRHKGANSTVDAGLMQFNLRADTDLSALPFDVNGMSVDAFCVEFTQGVRSGWHSYNLVETSQVFSATQSQAIERLYTAYHPVVGDATSNAAFQLALWEIVHETSANWNLRTGDFRVRTGGVVRDLATNWLASLDSIESQFSLYVLTNPLSQNQLVFSGVPLNTPDPVTSVPVPATLGLFGLGALMLFRRRKA</sequence>
<dbReference type="EMBL" id="JAUGZK010000003">
    <property type="protein sequence ID" value="MEE2023804.1"/>
    <property type="molecule type" value="Genomic_DNA"/>
</dbReference>
<proteinExistence type="predicted"/>
<evidence type="ECO:0000313" key="4">
    <source>
        <dbReference type="Proteomes" id="UP001339167"/>
    </source>
</evidence>
<dbReference type="NCBIfam" id="TIGR02595">
    <property type="entry name" value="PEP_CTERM"/>
    <property type="match status" value="1"/>
</dbReference>
<feature type="domain" description="Ice-binding protein C-terminal" evidence="2">
    <location>
        <begin position="210"/>
        <end position="232"/>
    </location>
</feature>
<keyword evidence="1" id="KW-0732">Signal</keyword>
<evidence type="ECO:0000259" key="2">
    <source>
        <dbReference type="Pfam" id="PF07589"/>
    </source>
</evidence>
<feature type="signal peptide" evidence="1">
    <location>
        <begin position="1"/>
        <end position="24"/>
    </location>
</feature>
<keyword evidence="4" id="KW-1185">Reference proteome</keyword>
<evidence type="ECO:0000256" key="1">
    <source>
        <dbReference type="SAM" id="SignalP"/>
    </source>
</evidence>
<dbReference type="InterPro" id="IPR017756">
    <property type="entry name" value="TM_Gly-Cys-Arg_CS"/>
</dbReference>
<accession>A0ABU7JDM9</accession>
<evidence type="ECO:0000313" key="3">
    <source>
        <dbReference type="EMBL" id="MEE2023804.1"/>
    </source>
</evidence>
<dbReference type="Pfam" id="PF07589">
    <property type="entry name" value="PEP-CTERM"/>
    <property type="match status" value="1"/>
</dbReference>
<comment type="caution">
    <text evidence="3">The sequence shown here is derived from an EMBL/GenBank/DDBJ whole genome shotgun (WGS) entry which is preliminary data.</text>
</comment>
<dbReference type="InterPro" id="IPR013424">
    <property type="entry name" value="Ice-binding_C"/>
</dbReference>
<feature type="chain" id="PRO_5045215450" evidence="1">
    <location>
        <begin position="25"/>
        <end position="233"/>
    </location>
</feature>
<dbReference type="RefSeq" id="WP_330087149.1">
    <property type="nucleotide sequence ID" value="NZ_JAUGZK010000003.1"/>
</dbReference>
<protein>
    <submittedName>
        <fullName evidence="3">PEP-CTERM sorting domain-containing protein</fullName>
    </submittedName>
</protein>
<dbReference type="Proteomes" id="UP001339167">
    <property type="component" value="Unassembled WGS sequence"/>
</dbReference>